<keyword evidence="1" id="KW-1133">Transmembrane helix</keyword>
<name>A0ABQ9KCB2_HEVBR</name>
<dbReference type="Gene3D" id="2.60.40.790">
    <property type="match status" value="1"/>
</dbReference>
<gene>
    <name evidence="3" type="ORF">P3X46_034787</name>
</gene>
<accession>A0ABQ9KCB2</accession>
<evidence type="ECO:0000313" key="4">
    <source>
        <dbReference type="Proteomes" id="UP001174677"/>
    </source>
</evidence>
<proteinExistence type="predicted"/>
<organism evidence="3 4">
    <name type="scientific">Hevea brasiliensis</name>
    <name type="common">Para rubber tree</name>
    <name type="synonym">Siphonia brasiliensis</name>
    <dbReference type="NCBI Taxonomy" id="3981"/>
    <lineage>
        <taxon>Eukaryota</taxon>
        <taxon>Viridiplantae</taxon>
        <taxon>Streptophyta</taxon>
        <taxon>Embryophyta</taxon>
        <taxon>Tracheophyta</taxon>
        <taxon>Spermatophyta</taxon>
        <taxon>Magnoliopsida</taxon>
        <taxon>eudicotyledons</taxon>
        <taxon>Gunneridae</taxon>
        <taxon>Pentapetalae</taxon>
        <taxon>rosids</taxon>
        <taxon>fabids</taxon>
        <taxon>Malpighiales</taxon>
        <taxon>Euphorbiaceae</taxon>
        <taxon>Crotonoideae</taxon>
        <taxon>Micrandreae</taxon>
        <taxon>Hevea</taxon>
    </lineage>
</organism>
<evidence type="ECO:0000256" key="1">
    <source>
        <dbReference type="SAM" id="Phobius"/>
    </source>
</evidence>
<dbReference type="Proteomes" id="UP001174677">
    <property type="component" value="Unassembled WGS sequence"/>
</dbReference>
<feature type="transmembrane region" description="Helical" evidence="1">
    <location>
        <begin position="136"/>
        <end position="155"/>
    </location>
</feature>
<sequence length="165" mass="18648">MENKDNEAPITCTYDDFEPMCKWRREEGCDLLEVHGLQDFEREQLKVRINLGTTLVITGERPLKNNIRSRFRKEIKISKHCEIDEIRVKFGTAGILHVSLPKKTSKKISNSGDVNASLPSNYLIGLESSTCCRLKLAAQGMAVVVFAMAIAAFVYKPRRCVQVES</sequence>
<dbReference type="Pfam" id="PF00011">
    <property type="entry name" value="HSP20"/>
    <property type="match status" value="1"/>
</dbReference>
<feature type="domain" description="SHSP" evidence="2">
    <location>
        <begin position="37"/>
        <end position="111"/>
    </location>
</feature>
<reference evidence="3 4" key="1">
    <citation type="journal article" date="2023" name="Plant Biotechnol. J.">
        <title>Chromosome-level wild Hevea brasiliensis genome provides new tools for genomic-assisted breeding and valuable loci to elevate rubber yield.</title>
        <authorList>
            <person name="Cheng H."/>
            <person name="Song X."/>
            <person name="Hu Y."/>
            <person name="Wu T."/>
            <person name="Yang Q."/>
            <person name="An Z."/>
            <person name="Feng S."/>
            <person name="Deng Z."/>
            <person name="Wu W."/>
            <person name="Zeng X."/>
            <person name="Tu M."/>
            <person name="Wang X."/>
            <person name="Huang H."/>
        </authorList>
    </citation>
    <scope>NUCLEOTIDE SEQUENCE [LARGE SCALE GENOMIC DNA]</scope>
    <source>
        <strain evidence="3">MT/VB/25A 57/8</strain>
    </source>
</reference>
<protein>
    <recommendedName>
        <fullName evidence="2">SHSP domain-containing protein</fullName>
    </recommendedName>
</protein>
<dbReference type="EMBL" id="JARPOI010000023">
    <property type="protein sequence ID" value="KAJ9131883.1"/>
    <property type="molecule type" value="Genomic_DNA"/>
</dbReference>
<keyword evidence="4" id="KW-1185">Reference proteome</keyword>
<keyword evidence="1" id="KW-0812">Transmembrane</keyword>
<evidence type="ECO:0000313" key="3">
    <source>
        <dbReference type="EMBL" id="KAJ9131883.1"/>
    </source>
</evidence>
<evidence type="ECO:0000259" key="2">
    <source>
        <dbReference type="Pfam" id="PF00011"/>
    </source>
</evidence>
<keyword evidence="1" id="KW-0472">Membrane</keyword>
<dbReference type="InterPro" id="IPR008978">
    <property type="entry name" value="HSP20-like_chaperone"/>
</dbReference>
<dbReference type="SUPFAM" id="SSF49764">
    <property type="entry name" value="HSP20-like chaperones"/>
    <property type="match status" value="1"/>
</dbReference>
<dbReference type="CDD" id="cd06464">
    <property type="entry name" value="ACD_sHsps-like"/>
    <property type="match status" value="1"/>
</dbReference>
<dbReference type="InterPro" id="IPR002068">
    <property type="entry name" value="A-crystallin/Hsp20_dom"/>
</dbReference>
<comment type="caution">
    <text evidence="3">The sequence shown here is derived from an EMBL/GenBank/DDBJ whole genome shotgun (WGS) entry which is preliminary data.</text>
</comment>